<evidence type="ECO:0008006" key="3">
    <source>
        <dbReference type="Google" id="ProtNLM"/>
    </source>
</evidence>
<dbReference type="Gene3D" id="2.10.260.10">
    <property type="match status" value="1"/>
</dbReference>
<comment type="caution">
    <text evidence="1">The sequence shown here is derived from an EMBL/GenBank/DDBJ whole genome shotgun (WGS) entry which is preliminary data.</text>
</comment>
<name>A0A0G1WFX3_9BACT</name>
<sequence length="79" mass="8515">MAQKIIKIGSSAGVTLSPDALKSARLDIGDAVDVSVHPASRTITMRPRSVAAGVSPDVIMWTNVFIEKNRTLLKRLADR</sequence>
<evidence type="ECO:0000313" key="2">
    <source>
        <dbReference type="Proteomes" id="UP000034120"/>
    </source>
</evidence>
<dbReference type="Proteomes" id="UP000034120">
    <property type="component" value="Unassembled WGS sequence"/>
</dbReference>
<proteinExistence type="predicted"/>
<evidence type="ECO:0000313" key="1">
    <source>
        <dbReference type="EMBL" id="KKW17688.1"/>
    </source>
</evidence>
<dbReference type="InterPro" id="IPR037914">
    <property type="entry name" value="SpoVT-AbrB_sf"/>
</dbReference>
<dbReference type="EMBL" id="LCQM01000012">
    <property type="protein sequence ID" value="KKW17688.1"/>
    <property type="molecule type" value="Genomic_DNA"/>
</dbReference>
<dbReference type="SUPFAM" id="SSF89447">
    <property type="entry name" value="AbrB/MazE/MraZ-like"/>
    <property type="match status" value="1"/>
</dbReference>
<organism evidence="1 2">
    <name type="scientific">Candidatus Kaiserbacteria bacterium GW2011_GWB1_50_17</name>
    <dbReference type="NCBI Taxonomy" id="1618673"/>
    <lineage>
        <taxon>Bacteria</taxon>
        <taxon>Candidatus Kaiseribacteriota</taxon>
    </lineage>
</organism>
<dbReference type="AlphaFoldDB" id="A0A0G1WFX3"/>
<accession>A0A0G1WFX3</accession>
<protein>
    <recommendedName>
        <fullName evidence="3">SpoVT-AbrB domain-containing protein</fullName>
    </recommendedName>
</protein>
<reference evidence="1 2" key="1">
    <citation type="journal article" date="2015" name="Nature">
        <title>rRNA introns, odd ribosomes, and small enigmatic genomes across a large radiation of phyla.</title>
        <authorList>
            <person name="Brown C.T."/>
            <person name="Hug L.A."/>
            <person name="Thomas B.C."/>
            <person name="Sharon I."/>
            <person name="Castelle C.J."/>
            <person name="Singh A."/>
            <person name="Wilkins M.J."/>
            <person name="Williams K.H."/>
            <person name="Banfield J.F."/>
        </authorList>
    </citation>
    <scope>NUCLEOTIDE SEQUENCE [LARGE SCALE GENOMIC DNA]</scope>
</reference>
<gene>
    <name evidence="1" type="ORF">UY57_C0012G0008</name>
</gene>